<reference evidence="10 56" key="2">
    <citation type="submission" date="2015-04" db="EMBL/GenBank/DDBJ databases">
        <title>Draft Genome Sequences of Eight Spore-Forming Food Isolates of Bacillus cereus Genome sequencing.</title>
        <authorList>
            <person name="Krawcyk A.O."/>
            <person name="de Jong A."/>
            <person name="Eijlander R.T."/>
            <person name="Berendsen E.M."/>
            <person name="Holsappel S."/>
            <person name="Wells-Bennik M."/>
            <person name="Kuipers O.P."/>
        </authorList>
    </citation>
    <scope>NUCLEOTIDE SEQUENCE [LARGE SCALE GENOMIC DNA]</scope>
    <source>
        <strain evidence="10 56">B4077</strain>
    </source>
</reference>
<dbReference type="Proteomes" id="UP000221438">
    <property type="component" value="Unassembled WGS sequence"/>
</dbReference>
<dbReference type="EMBL" id="NVBO01000031">
    <property type="protein sequence ID" value="PFS05584.1"/>
    <property type="molecule type" value="Genomic_DNA"/>
</dbReference>
<evidence type="ECO:0000313" key="46">
    <source>
        <dbReference type="EMBL" id="PGS64124.1"/>
    </source>
</evidence>
<dbReference type="EMBL" id="JAUIQW010000001">
    <property type="protein sequence ID" value="MDN4875337.1"/>
    <property type="molecule type" value="Genomic_DNA"/>
</dbReference>
<dbReference type="EMBL" id="MLYK01000023">
    <property type="protein sequence ID" value="OJS96119.1"/>
    <property type="molecule type" value="Genomic_DNA"/>
</dbReference>
<protein>
    <recommendedName>
        <fullName evidence="4 5">Large ribosomal subunit protein bL32</fullName>
    </recommendedName>
</protein>
<dbReference type="EMBL" id="JACLPZ010000005">
    <property type="protein sequence ID" value="MBY0036066.1"/>
    <property type="molecule type" value="Genomic_DNA"/>
</dbReference>
<evidence type="ECO:0000313" key="95">
    <source>
        <dbReference type="Proteomes" id="UP000323321"/>
    </source>
</evidence>
<dbReference type="EMBL" id="CP031778">
    <property type="protein sequence ID" value="QDZ75047.1"/>
    <property type="molecule type" value="Genomic_DNA"/>
</dbReference>
<evidence type="ECO:0000313" key="98">
    <source>
        <dbReference type="Proteomes" id="UP000475765"/>
    </source>
</evidence>
<dbReference type="Proteomes" id="UP000184161">
    <property type="component" value="Unassembled WGS sequence"/>
</dbReference>
<accession>A0A063CGH4</accession>
<dbReference type="EMBL" id="MUAU01000036">
    <property type="protein sequence ID" value="OOR74520.1"/>
    <property type="molecule type" value="Genomic_DNA"/>
</dbReference>
<dbReference type="EMBL" id="WBPI01000001">
    <property type="protein sequence ID" value="KAB2453815.1"/>
    <property type="molecule type" value="Genomic_DNA"/>
</dbReference>
<evidence type="ECO:0000313" key="25">
    <source>
        <dbReference type="EMBL" id="PDZ99604.1"/>
    </source>
</evidence>
<dbReference type="Proteomes" id="UP000075591">
    <property type="component" value="Unassembled WGS sequence"/>
</dbReference>
<dbReference type="EMBL" id="JAEFBZ010000001">
    <property type="protein sequence ID" value="MBK1607840.1"/>
    <property type="molecule type" value="Genomic_DNA"/>
</dbReference>
<dbReference type="EMBL" id="JYFW01000039">
    <property type="protein sequence ID" value="KMP13837.1"/>
    <property type="molecule type" value="Genomic_DNA"/>
</dbReference>
<evidence type="ECO:0000313" key="24">
    <source>
        <dbReference type="EMBL" id="OOR74520.1"/>
    </source>
</evidence>
<dbReference type="EMBL" id="NTWE01000013">
    <property type="protein sequence ID" value="PEW04467.1"/>
    <property type="molecule type" value="Genomic_DNA"/>
</dbReference>
<dbReference type="OrthoDB" id="9812874at2"/>
<evidence type="ECO:0000313" key="101">
    <source>
        <dbReference type="Proteomes" id="UP000663613"/>
    </source>
</evidence>
<dbReference type="EMBL" id="NTSO01000011">
    <property type="protein sequence ID" value="PFF47453.1"/>
    <property type="molecule type" value="Genomic_DNA"/>
</dbReference>
<evidence type="ECO:0000313" key="23">
    <source>
        <dbReference type="EMBL" id="OOR30615.1"/>
    </source>
</evidence>
<dbReference type="EMBL" id="VDDR01000002">
    <property type="protein sequence ID" value="TNC01691.1"/>
    <property type="molecule type" value="Genomic_DNA"/>
</dbReference>
<dbReference type="Proteomes" id="UP000220032">
    <property type="component" value="Unassembled WGS sequence"/>
</dbReference>
<dbReference type="Proteomes" id="UP000220691">
    <property type="component" value="Unassembled WGS sequence"/>
</dbReference>
<dbReference type="Proteomes" id="UP000242656">
    <property type="component" value="Unassembled WGS sequence"/>
</dbReference>
<reference evidence="6 95" key="11">
    <citation type="submission" date="2018-08" db="EMBL/GenBank/DDBJ databases">
        <title>Bacillus phenotypic plasticity.</title>
        <authorList>
            <person name="Hurtado E."/>
        </authorList>
    </citation>
    <scope>NUCLEOTIDE SEQUENCE [LARGE SCALE GENOMIC DNA]</scope>
    <source>
        <strain evidence="6 95">111b</strain>
    </source>
</reference>
<dbReference type="EMBL" id="MUAJ01000002">
    <property type="protein sequence ID" value="OOR14216.1"/>
    <property type="molecule type" value="Genomic_DNA"/>
</dbReference>
<evidence type="ECO:0000313" key="32">
    <source>
        <dbReference type="EMBL" id="PFD19000.1"/>
    </source>
</evidence>
<dbReference type="Proteomes" id="UP000475765">
    <property type="component" value="Unassembled WGS sequence"/>
</dbReference>
<dbReference type="Proteomes" id="UP000219743">
    <property type="component" value="Unassembled WGS sequence"/>
</dbReference>
<dbReference type="EMBL" id="WBPP01000008">
    <property type="protein sequence ID" value="KAB2398935.1"/>
    <property type="molecule type" value="Genomic_DNA"/>
</dbReference>
<evidence type="ECO:0000313" key="59">
    <source>
        <dbReference type="Proteomes" id="UP000075591"/>
    </source>
</evidence>
<evidence type="ECO:0000313" key="39">
    <source>
        <dbReference type="EMBL" id="PFS05584.1"/>
    </source>
</evidence>
<reference evidence="21 63" key="6">
    <citation type="submission" date="2016-11" db="EMBL/GenBank/DDBJ databases">
        <title>Identification of Bacillus cereus isolated from egg-white.</title>
        <authorList>
            <person name="Soni A."/>
            <person name="Oey I."/>
            <person name="Silcock P."/>
            <person name="Bremer P."/>
        </authorList>
    </citation>
    <scope>NUCLEOTIDE SEQUENCE [LARGE SCALE GENOMIC DNA]</scope>
    <source>
        <strain evidence="21 63">NZAS03</strain>
    </source>
</reference>
<dbReference type="EMBL" id="NVLK01000030">
    <property type="protein sequence ID" value="PEC21183.1"/>
    <property type="molecule type" value="Genomic_DNA"/>
</dbReference>
<evidence type="ECO:0000313" key="48">
    <source>
        <dbReference type="EMBL" id="PGU05508.1"/>
    </source>
</evidence>
<evidence type="ECO:0000313" key="70">
    <source>
        <dbReference type="Proteomes" id="UP000220006"/>
    </source>
</evidence>
<dbReference type="EMBL" id="LOMT01000117">
    <property type="protein sequence ID" value="KXX90897.1"/>
    <property type="molecule type" value="Genomic_DNA"/>
</dbReference>
<evidence type="ECO:0000313" key="37">
    <source>
        <dbReference type="EMBL" id="PFN24350.1"/>
    </source>
</evidence>
<evidence type="ECO:0000313" key="77">
    <source>
        <dbReference type="Proteomes" id="UP000221438"/>
    </source>
</evidence>
<dbReference type="Proteomes" id="UP001197806">
    <property type="component" value="Unassembled WGS sequence"/>
</dbReference>
<dbReference type="Proteomes" id="UP000225766">
    <property type="component" value="Unassembled WGS sequence"/>
</dbReference>
<dbReference type="EMBL" id="NTXW01000015">
    <property type="protein sequence ID" value="PEQ89081.1"/>
    <property type="molecule type" value="Genomic_DNA"/>
</dbReference>
<dbReference type="EMBL" id="MPON01000001">
    <property type="protein sequence ID" value="OKA41669.1"/>
    <property type="molecule type" value="Genomic_DNA"/>
</dbReference>
<reference evidence="17" key="16">
    <citation type="submission" date="2020-08" db="EMBL/GenBank/DDBJ databases">
        <title>Fungal Genomes of the International Space Station.</title>
        <authorList>
            <person name="Seuylemezian A."/>
            <person name="Singh N.K."/>
            <person name="Wood J."/>
            <person name="Venkateswaran K."/>
        </authorList>
    </citation>
    <scope>NUCLEOTIDE SEQUENCE</scope>
    <source>
        <strain evidence="17">I2-B2</strain>
    </source>
</reference>
<dbReference type="EMBL" id="NUIQ01000049">
    <property type="protein sequence ID" value="PGO79716.1"/>
    <property type="molecule type" value="Genomic_DNA"/>
</dbReference>
<evidence type="ECO:0000313" key="94">
    <source>
        <dbReference type="Proteomes" id="UP000321735"/>
    </source>
</evidence>
<evidence type="ECO:0000313" key="73">
    <source>
        <dbReference type="Proteomes" id="UP000220226"/>
    </source>
</evidence>
<evidence type="ECO:0000313" key="100">
    <source>
        <dbReference type="Proteomes" id="UP000613452"/>
    </source>
</evidence>
<evidence type="ECO:0000313" key="90">
    <source>
        <dbReference type="Proteomes" id="UP000226357"/>
    </source>
</evidence>
<evidence type="ECO:0000313" key="20">
    <source>
        <dbReference type="EMBL" id="OJS96119.1"/>
    </source>
</evidence>
<reference evidence="18" key="19">
    <citation type="submission" date="2022-07" db="EMBL/GenBank/DDBJ databases">
        <title>Identification and characterization of Bacillus thuringiensis and other Bacillus cereus group isolates from spinach by whole genome sequencing.</title>
        <authorList>
            <person name="Zao X."/>
            <person name="Zervas A."/>
            <person name="Hendriks M."/>
            <person name="Rajkovic A."/>
            <person name="Van Overbeek L."/>
            <person name="Hendriksen N.B."/>
            <person name="Uyttendaele M."/>
        </authorList>
    </citation>
    <scope>NUCLEOTIDE SEQUENCE</scope>
    <source>
        <strain evidence="18">781001F-1</strain>
    </source>
</reference>
<evidence type="ECO:0000313" key="52">
    <source>
        <dbReference type="EMBL" id="QRY15690.1"/>
    </source>
</evidence>
<reference evidence="67 68" key="9">
    <citation type="submission" date="2017-09" db="EMBL/GenBank/DDBJ databases">
        <title>Large-scale bioinformatics analysis of Bacillus genomes uncovers conserved roles of natural products in bacterial physiology.</title>
        <authorList>
            <consortium name="Agbiome Team Llc"/>
            <person name="Bleich R.M."/>
            <person name="Kirk G.J."/>
            <person name="Santa Maria K.C."/>
            <person name="Allen S.E."/>
            <person name="Farag S."/>
            <person name="Shank E.A."/>
            <person name="Bowers A."/>
        </authorList>
    </citation>
    <scope>NUCLEOTIDE SEQUENCE [LARGE SCALE GENOMIC DNA]</scope>
    <source>
        <strain evidence="28 68">AFS006334</strain>
        <strain evidence="34 72">AFS020204</strain>
        <strain evidence="32 67">AFS024404</strain>
        <strain evidence="27 75">AFS027647</strain>
    </source>
</reference>
<dbReference type="EMBL" id="NUJQ01000006">
    <property type="protein sequence ID" value="PGQ09980.1"/>
    <property type="molecule type" value="Genomic_DNA"/>
</dbReference>
<keyword evidence="2 5" id="KW-0689">Ribosomal protein</keyword>
<dbReference type="Proteomes" id="UP000190906">
    <property type="component" value="Unassembled WGS sequence"/>
</dbReference>
<dbReference type="KEGG" id="bcef:BcrFT9_03041"/>
<reference evidence="60 61" key="3">
    <citation type="submission" date="2015-09" db="EMBL/GenBank/DDBJ databases">
        <title>Bacillus cereus food isolates.</title>
        <authorList>
            <person name="Boekhorst J."/>
        </authorList>
    </citation>
    <scope>NUCLEOTIDE SEQUENCE [LARGE SCALE GENOMIC DNA]</scope>
    <source>
        <strain evidence="14 61">B4082</strain>
        <strain evidence="15 60">B4088</strain>
    </source>
</reference>
<dbReference type="EMBL" id="NTRC01000018">
    <property type="protein sequence ID" value="PFD19000.1"/>
    <property type="molecule type" value="Genomic_DNA"/>
</dbReference>
<dbReference type="PATRIC" id="fig|1396.419.peg.5175"/>
<dbReference type="EMBL" id="NTZF01000009">
    <property type="protein sequence ID" value="PES95520.1"/>
    <property type="molecule type" value="Genomic_DNA"/>
</dbReference>
<dbReference type="Proteomes" id="UP000225135">
    <property type="component" value="Unassembled WGS sequence"/>
</dbReference>
<name>A0A063CGH4_BACCE</name>
<dbReference type="Proteomes" id="UP000186535">
    <property type="component" value="Unassembled WGS sequence"/>
</dbReference>
<evidence type="ECO:0000313" key="63">
    <source>
        <dbReference type="Proteomes" id="UP000186535"/>
    </source>
</evidence>
<dbReference type="Proteomes" id="UP000224386">
    <property type="component" value="Unassembled WGS sequence"/>
</dbReference>
<dbReference type="Proteomes" id="UP000323321">
    <property type="component" value="Unassembled WGS sequence"/>
</dbReference>
<dbReference type="GeneID" id="301196614"/>
<evidence type="ECO:0000313" key="49">
    <source>
        <dbReference type="EMBL" id="PHG82729.1"/>
    </source>
</evidence>
<dbReference type="HAMAP" id="MF_00340">
    <property type="entry name" value="Ribosomal_bL32"/>
    <property type="match status" value="1"/>
</dbReference>
<dbReference type="Proteomes" id="UP000076482">
    <property type="component" value="Unassembled WGS sequence"/>
</dbReference>
<sequence length="57" mass="6394">MAVPFRRTSKTVKRKRRTHFKLSVPGMVECPSCGEAKLAHRVCKACGTYKGKEVISK</sequence>
<evidence type="ECO:0000256" key="4">
    <source>
        <dbReference type="ARBA" id="ARBA00035178"/>
    </source>
</evidence>
<dbReference type="Proteomes" id="UP000190641">
    <property type="component" value="Unassembled WGS sequence"/>
</dbReference>
<dbReference type="Proteomes" id="UP000220635">
    <property type="component" value="Unassembled WGS sequence"/>
</dbReference>
<evidence type="ECO:0000313" key="10">
    <source>
        <dbReference type="EMBL" id="KLA25156.1"/>
    </source>
</evidence>
<evidence type="ECO:0000313" key="44">
    <source>
        <dbReference type="EMBL" id="PGO79716.1"/>
    </source>
</evidence>
<dbReference type="Proteomes" id="UP000321735">
    <property type="component" value="Chromosome"/>
</dbReference>
<evidence type="ECO:0000313" key="27">
    <source>
        <dbReference type="EMBL" id="PEO01824.1"/>
    </source>
</evidence>
<dbReference type="Proteomes" id="UP000223834">
    <property type="component" value="Unassembled WGS sequence"/>
</dbReference>
<dbReference type="SUPFAM" id="SSF57829">
    <property type="entry name" value="Zn-binding ribosomal proteins"/>
    <property type="match status" value="1"/>
</dbReference>
<dbReference type="PANTHER" id="PTHR35534">
    <property type="entry name" value="50S RIBOSOMAL PROTEIN L32"/>
    <property type="match status" value="1"/>
</dbReference>
<dbReference type="Proteomes" id="UP000036243">
    <property type="component" value="Unassembled WGS sequence"/>
</dbReference>
<evidence type="ECO:0000313" key="69">
    <source>
        <dbReference type="Proteomes" id="UP000219922"/>
    </source>
</evidence>
<dbReference type="EMBL" id="NUWN01000049">
    <property type="protein sequence ID" value="PFK40353.1"/>
    <property type="molecule type" value="Genomic_DNA"/>
</dbReference>
<dbReference type="Proteomes" id="UP001163707">
    <property type="component" value="Chromosome"/>
</dbReference>
<evidence type="ECO:0000313" key="89">
    <source>
        <dbReference type="Proteomes" id="UP000226257"/>
    </source>
</evidence>
<reference evidence="55" key="20">
    <citation type="submission" date="2023-02" db="EMBL/GenBank/DDBJ databases">
        <title>Complete Genome Sequence of Bacillus cereus sensu lato isolate BC38B from pepper closely related to the Bacillus anthracis clade.</title>
        <authorList>
            <person name="Abdelli M."/>
            <person name="Cerar Kisek T."/>
            <person name="Falaise C."/>
            <person name="Cumont A."/>
            <person name="Giraud M."/>
            <person name="Chatoux J."/>
            <person name="Rogee S."/>
            <person name="Dadvisard M."/>
            <person name="Larigauderie G."/>
            <person name="Raynaud F."/>
            <person name="Godic Torkar K."/>
            <person name="Ramisse V."/>
        </authorList>
    </citation>
    <scope>NUCLEOTIDE SEQUENCE</scope>
    <source>
        <strain evidence="55">BC38B</strain>
    </source>
</reference>
<evidence type="ECO:0000313" key="72">
    <source>
        <dbReference type="Proteomes" id="UP000220210"/>
    </source>
</evidence>
<evidence type="ECO:0000313" key="17">
    <source>
        <dbReference type="EMBL" id="MBY0036066.1"/>
    </source>
</evidence>
<evidence type="ECO:0000313" key="35">
    <source>
        <dbReference type="EMBL" id="PFK27432.1"/>
    </source>
</evidence>
<dbReference type="EMBL" id="NUHO01000095">
    <property type="protein sequence ID" value="PGM90149.1"/>
    <property type="molecule type" value="Genomic_DNA"/>
</dbReference>
<evidence type="ECO:0000256" key="1">
    <source>
        <dbReference type="ARBA" id="ARBA00008560"/>
    </source>
</evidence>
<dbReference type="Proteomes" id="UP001175137">
    <property type="component" value="Unassembled WGS sequence"/>
</dbReference>
<dbReference type="Proteomes" id="UP000224203">
    <property type="component" value="Unassembled WGS sequence"/>
</dbReference>
<evidence type="ECO:0000313" key="43">
    <source>
        <dbReference type="EMBL" id="PGO27714.1"/>
    </source>
</evidence>
<dbReference type="Proteomes" id="UP000075476">
    <property type="component" value="Unassembled WGS sequence"/>
</dbReference>
<evidence type="ECO:0000313" key="15">
    <source>
        <dbReference type="EMBL" id="KZD69290.1"/>
    </source>
</evidence>
<dbReference type="EMBL" id="NULO01000005">
    <property type="protein sequence ID" value="PGT06975.1"/>
    <property type="molecule type" value="Genomic_DNA"/>
</dbReference>
<dbReference type="EMBL" id="NUYN01000024">
    <property type="protein sequence ID" value="PFN24350.1"/>
    <property type="molecule type" value="Genomic_DNA"/>
</dbReference>
<dbReference type="Proteomes" id="UP000220226">
    <property type="component" value="Unassembled WGS sequence"/>
</dbReference>
<dbReference type="EMBL" id="NUIL01000018">
    <property type="protein sequence ID" value="PGO27714.1"/>
    <property type="molecule type" value="Genomic_DNA"/>
</dbReference>
<dbReference type="Proteomes" id="UP000225182">
    <property type="component" value="Unassembled WGS sequence"/>
</dbReference>
<reference evidence="11 57" key="1">
    <citation type="submission" date="2015-02" db="EMBL/GenBank/DDBJ databases">
        <title>Evolution of B. cereus sensu lato: Distribution, horizontal transfer and duplication of chromosomal virulence genes.</title>
        <authorList>
            <person name="Boehm M.-E."/>
            <person name="Huptas C."/>
            <person name="Krey V.M."/>
            <person name="Scherer S."/>
        </authorList>
    </citation>
    <scope>NUCLEOTIDE SEQUENCE [LARGE SCALE GENOMIC DNA]</scope>
    <source>
        <strain evidence="11 57">#17</strain>
    </source>
</reference>
<evidence type="ECO:0000313" key="57">
    <source>
        <dbReference type="Proteomes" id="UP000036243"/>
    </source>
</evidence>
<evidence type="ECO:0000313" key="55">
    <source>
        <dbReference type="EMBL" id="UYW69713.1"/>
    </source>
</evidence>
<evidence type="ECO:0000313" key="71">
    <source>
        <dbReference type="Proteomes" id="UP000220032"/>
    </source>
</evidence>
<reference evidence="54 93" key="14">
    <citation type="submission" date="2019-06" db="EMBL/GenBank/DDBJ databases">
        <title>Biocontrol Bacillus strains from Vietnam.</title>
        <authorList>
            <person name="Borriss R."/>
            <person name="Lasch P."/>
            <person name="Thanh Tam L.T."/>
        </authorList>
    </citation>
    <scope>NUCLEOTIDE SEQUENCE [LARGE SCALE GENOMIC DNA]</scope>
    <source>
        <strain evidence="54 93">A8</strain>
    </source>
</reference>
<dbReference type="EMBL" id="NUUR01000025">
    <property type="protein sequence ID" value="PHG82729.1"/>
    <property type="molecule type" value="Genomic_DNA"/>
</dbReference>
<dbReference type="EMBL" id="NTQT01000027">
    <property type="protein sequence ID" value="PFC71583.1"/>
    <property type="molecule type" value="Genomic_DNA"/>
</dbReference>
<evidence type="ECO:0000313" key="56">
    <source>
        <dbReference type="Proteomes" id="UP000035214"/>
    </source>
</evidence>
<dbReference type="Proteomes" id="UP000222054">
    <property type="component" value="Unassembled WGS sequence"/>
</dbReference>
<dbReference type="EMBL" id="NUWJ01000028">
    <property type="protein sequence ID" value="PFK27432.1"/>
    <property type="molecule type" value="Genomic_DNA"/>
</dbReference>
<evidence type="ECO:0000313" key="99">
    <source>
        <dbReference type="Proteomes" id="UP000477920"/>
    </source>
</evidence>
<evidence type="ECO:0000313" key="9">
    <source>
        <dbReference type="EMBL" id="KAB2490101.1"/>
    </source>
</evidence>
<evidence type="ECO:0000313" key="75">
    <source>
        <dbReference type="Proteomes" id="UP000220691"/>
    </source>
</evidence>
<evidence type="ECO:0000313" key="74">
    <source>
        <dbReference type="Proteomes" id="UP000220635"/>
    </source>
</evidence>
<dbReference type="Proteomes" id="UP000220006">
    <property type="component" value="Unassembled WGS sequence"/>
</dbReference>
<comment type="similarity">
    <text evidence="1 5">Belongs to the bacterial ribosomal protein bL32 family.</text>
</comment>
<evidence type="ECO:0000313" key="21">
    <source>
        <dbReference type="EMBL" id="OKA41669.1"/>
    </source>
</evidence>
<reference evidence="64 65" key="7">
    <citation type="submission" date="2017-01" db="EMBL/GenBank/DDBJ databases">
        <title>Bacillus cereus isolates.</title>
        <authorList>
            <person name="Beno S.M."/>
        </authorList>
    </citation>
    <scope>NUCLEOTIDE SEQUENCE [LARGE SCALE GENOMIC DNA]</scope>
    <source>
        <strain evidence="22 65">FSL H8-0485</strain>
        <strain evidence="24 64">FSL K6-1030</strain>
        <strain evidence="23 66">FSL M7-1219</strain>
    </source>
</reference>
<dbReference type="RefSeq" id="WP_001984764.1">
    <property type="nucleotide sequence ID" value="NZ_AP022857.1"/>
</dbReference>
<dbReference type="Proteomes" id="UP000253597">
    <property type="component" value="Unassembled WGS sequence"/>
</dbReference>
<dbReference type="GO" id="GO:0006412">
    <property type="term" value="P:translation"/>
    <property type="evidence" value="ECO:0007669"/>
    <property type="project" value="UniProtKB-UniRule"/>
</dbReference>
<evidence type="ECO:0000313" key="50">
    <source>
        <dbReference type="EMBL" id="QDZ75047.1"/>
    </source>
</evidence>
<evidence type="ECO:0000313" key="64">
    <source>
        <dbReference type="Proteomes" id="UP000190641"/>
    </source>
</evidence>
<dbReference type="Proteomes" id="UP000076501">
    <property type="component" value="Unassembled WGS sequence"/>
</dbReference>
<evidence type="ECO:0000313" key="83">
    <source>
        <dbReference type="Proteomes" id="UP000224386"/>
    </source>
</evidence>
<evidence type="ECO:0000313" key="92">
    <source>
        <dbReference type="Proteomes" id="UP000253597"/>
    </source>
</evidence>
<evidence type="ECO:0000313" key="41">
    <source>
        <dbReference type="EMBL" id="PFV04423.1"/>
    </source>
</evidence>
<dbReference type="EMBL" id="LJKA01000002">
    <property type="protein sequence ID" value="KZD41756.1"/>
    <property type="molecule type" value="Genomic_DNA"/>
</dbReference>
<evidence type="ECO:0000313" key="80">
    <source>
        <dbReference type="Proteomes" id="UP000223834"/>
    </source>
</evidence>
<dbReference type="EMBL" id="QNGD03000003">
    <property type="protein sequence ID" value="RWQ76005.1"/>
    <property type="molecule type" value="Genomic_DNA"/>
</dbReference>
<dbReference type="Proteomes" id="UP000220900">
    <property type="component" value="Unassembled WGS sequence"/>
</dbReference>
<evidence type="ECO:0000313" key="97">
    <source>
        <dbReference type="Proteomes" id="UP000464780"/>
    </source>
</evidence>
<organism evidence="26 70">
    <name type="scientific">Bacillus cereus</name>
    <dbReference type="NCBI Taxonomy" id="1396"/>
    <lineage>
        <taxon>Bacteria</taxon>
        <taxon>Bacillati</taxon>
        <taxon>Bacillota</taxon>
        <taxon>Bacilli</taxon>
        <taxon>Bacillales</taxon>
        <taxon>Bacillaceae</taxon>
        <taxon>Bacillus</taxon>
        <taxon>Bacillus cereus group</taxon>
    </lineage>
</organism>
<dbReference type="Proteomes" id="UP000226257">
    <property type="component" value="Unassembled WGS sequence"/>
</dbReference>
<evidence type="ECO:0000313" key="8">
    <source>
        <dbReference type="EMBL" id="KAB2453815.1"/>
    </source>
</evidence>
<dbReference type="Proteomes" id="UP000191124">
    <property type="component" value="Unassembled WGS sequence"/>
</dbReference>
<dbReference type="EMBL" id="JANHEB010000003">
    <property type="protein sequence ID" value="MCQ6283628.1"/>
    <property type="molecule type" value="Genomic_DNA"/>
</dbReference>
<gene>
    <name evidence="5 26" type="primary">rpmF</name>
    <name evidence="13" type="ORF">AT268_08950</name>
    <name evidence="12" type="ORF">AT274_23650</name>
    <name evidence="10" type="ORF">B4077_5153</name>
    <name evidence="14" type="ORF">B4082_0391</name>
    <name evidence="15" type="ORF">B4088_1472</name>
    <name evidence="21" type="ORF">BJR07_07080</name>
    <name evidence="20" type="ORF">BKK64_09345</name>
    <name evidence="24" type="ORF">BLX06_13500</name>
    <name evidence="23" type="ORF">BW892_05605</name>
    <name evidence="22" type="ORF">BW897_04090</name>
    <name evidence="51" type="ORF">C1N66_19270</name>
    <name evidence="32" type="ORF">CN263_21920</name>
    <name evidence="31" type="ORF">CN290_19815</name>
    <name evidence="33" type="ORF">CN307_03725</name>
    <name evidence="34" type="ORF">CN357_19805</name>
    <name evidence="30" type="ORF">CN425_04870</name>
    <name evidence="28" type="ORF">CN475_08825</name>
    <name evidence="29" type="ORF">CN491_11610</name>
    <name evidence="27" type="ORF">CN553_02930</name>
    <name evidence="42" type="ORF">CN958_22345</name>
    <name evidence="44" type="ORF">CN980_05695</name>
    <name evidence="43" type="ORF">CN984_16295</name>
    <name evidence="45" type="ORF">COA08_07310</name>
    <name evidence="46" type="ORF">COC69_30725</name>
    <name evidence="47" type="ORF">COD09_01645</name>
    <name evidence="48" type="ORF">COD19_04635</name>
    <name evidence="49" type="ORF">COI69_10835</name>
    <name evidence="36" type="ORF">COI93_13515</name>
    <name evidence="35" type="ORF">COI98_01915</name>
    <name evidence="37" type="ORF">COJ50_15265</name>
    <name evidence="38" type="ORF">COK05_23660</name>
    <name evidence="39" type="ORF">COK38_04760</name>
    <name evidence="40" type="ORF">COK86_03100</name>
    <name evidence="41" type="ORF">COK98_20050</name>
    <name evidence="26" type="ORF">COM96_14810</name>
    <name evidence="25" type="ORF">CON36_05340</name>
    <name evidence="50" type="ORF">D0437_19020</name>
    <name evidence="53" type="ORF">DR116_0007520</name>
    <name evidence="6" type="ORF">DX932_10930</name>
    <name evidence="9" type="ORF">F8158_29785</name>
    <name evidence="8" type="ORF">F8165_01960</name>
    <name evidence="7" type="ORF">F8172_08710</name>
    <name evidence="54" type="ORF">FHG65_05430</name>
    <name evidence="17" type="ORF">H7U08_05690</name>
    <name evidence="16" type="ORF">JCR31_07900</name>
    <name evidence="52" type="ORF">JTF64_00110</name>
    <name evidence="18" type="ORF">NPM19_03020</name>
    <name evidence="55" type="ORF">OK229_02145</name>
    <name evidence="19" type="ORF">QYM23_21230</name>
    <name evidence="11" type="ORF">TQ94_21550</name>
</gene>
<evidence type="ECO:0000313" key="54">
    <source>
        <dbReference type="EMBL" id="TNC01691.1"/>
    </source>
</evidence>
<evidence type="ECO:0000313" key="6">
    <source>
        <dbReference type="EMBL" id="KAA6469677.1"/>
    </source>
</evidence>
<evidence type="ECO:0000313" key="38">
    <source>
        <dbReference type="EMBL" id="PFQ42903.1"/>
    </source>
</evidence>
<dbReference type="Proteomes" id="UP000226357">
    <property type="component" value="Unassembled WGS sequence"/>
</dbReference>
<dbReference type="EMBL" id="LJKE01000032">
    <property type="protein sequence ID" value="KZD69290.1"/>
    <property type="molecule type" value="Genomic_DNA"/>
</dbReference>
<dbReference type="AlphaFoldDB" id="A0A063CGH4"/>
<proteinExistence type="inferred from homology"/>
<evidence type="ECO:0000256" key="5">
    <source>
        <dbReference type="HAMAP-Rule" id="MF_00340"/>
    </source>
</evidence>
<evidence type="ECO:0000313" key="36">
    <source>
        <dbReference type="EMBL" id="PFK40353.1"/>
    </source>
</evidence>
<dbReference type="Proteomes" id="UP000461739">
    <property type="component" value="Unassembled WGS sequence"/>
</dbReference>
<evidence type="ECO:0000313" key="76">
    <source>
        <dbReference type="Proteomes" id="UP000220900"/>
    </source>
</evidence>
<evidence type="ECO:0000313" key="61">
    <source>
        <dbReference type="Proteomes" id="UP000076501"/>
    </source>
</evidence>
<evidence type="ECO:0000313" key="60">
    <source>
        <dbReference type="Proteomes" id="UP000076482"/>
    </source>
</evidence>
<dbReference type="Proteomes" id="UP001204643">
    <property type="component" value="Unassembled WGS sequence"/>
</dbReference>
<reference evidence="53 92" key="13">
    <citation type="submission" date="2019-01" db="EMBL/GenBank/DDBJ databases">
        <title>Draft genome sequence of heavy metal resistant Bacillus cereus NWUAB01.</title>
        <authorList>
            <person name="Babalola O."/>
            <person name="Aremu B.R."/>
            <person name="Ayangbenro A.S."/>
        </authorList>
    </citation>
    <scope>NUCLEOTIDE SEQUENCE [LARGE SCALE GENOMIC DNA]</scope>
    <source>
        <strain evidence="53 92">NWUAB01</strain>
    </source>
</reference>
<evidence type="ECO:0000313" key="40">
    <source>
        <dbReference type="EMBL" id="PFU46329.1"/>
    </source>
</evidence>
<reference evidence="69 70" key="8">
    <citation type="submission" date="2017-09" db="EMBL/GenBank/DDBJ databases">
        <title>Large-scale bioinformatics analysis of Bacillus genomes uncovers conserved roles of natural products in bacterial physiology.</title>
        <authorList>
            <consortium name="Agbiome Team Llc"/>
            <person name="Bleich R.M."/>
            <person name="Grubbs K.J."/>
            <person name="Santa Maria K.C."/>
            <person name="Allen S.E."/>
            <person name="Farag S."/>
            <person name="Shank E.A."/>
            <person name="Bowers A."/>
        </authorList>
    </citation>
    <scope>NUCLEOTIDE SEQUENCE [LARGE SCALE GENOMIC DNA]</scope>
    <source>
        <strain evidence="29 76">AFS002368</strain>
        <strain evidence="30 74">AFS010695</strain>
        <strain evidence="33 71">AFS022681</strain>
        <strain evidence="31 73">AFS025165</strain>
        <strain evidence="49 85">AFS029792</strain>
        <strain evidence="48 87">AFS040105</strain>
        <strain evidence="47 88">AFS041432</strain>
        <strain evidence="46 82">AFS041711</strain>
        <strain evidence="45 77">AFS046104</strain>
        <strain evidence="44 80">AFS049141</strain>
        <strain evidence="43 79">AFS050027</strain>
        <strain evidence="42 78">AFS053130</strain>
        <strain evidence="41 89">AFS060282</strain>
        <strain evidence="40 81">AFS061806</strain>
        <strain evidence="39 90">AFS067272</strain>
        <strain evidence="38 83">AFS070861</strain>
        <strain evidence="37 86">AFS076905</strain>
        <strain evidence="36 91">AFS083043</strain>
        <strain evidence="35 84">AFS083741</strain>
        <strain evidence="25 69">AFS092789</strain>
        <strain evidence="26 70">AFS096845</strain>
    </source>
</reference>
<dbReference type="EMBL" id="NTRR01000003">
    <property type="protein sequence ID" value="PFE19796.1"/>
    <property type="molecule type" value="Genomic_DNA"/>
</dbReference>
<evidence type="ECO:0000313" key="29">
    <source>
        <dbReference type="EMBL" id="PES95520.1"/>
    </source>
</evidence>
<evidence type="ECO:0000313" key="81">
    <source>
        <dbReference type="Proteomes" id="UP000224076"/>
    </source>
</evidence>
<evidence type="ECO:0000313" key="67">
    <source>
        <dbReference type="Proteomes" id="UP000219743"/>
    </source>
</evidence>
<dbReference type="EMBL" id="CP070339">
    <property type="protein sequence ID" value="QRY15690.1"/>
    <property type="molecule type" value="Genomic_DNA"/>
</dbReference>
<dbReference type="EMBL" id="NVMX01000007">
    <property type="protein sequence ID" value="PDZ99604.1"/>
    <property type="molecule type" value="Genomic_DNA"/>
</dbReference>
<dbReference type="PANTHER" id="PTHR35534:SF2">
    <property type="entry name" value="LARGE RIBOSOMAL SUBUNIT PROTEIN BL32"/>
    <property type="match status" value="1"/>
</dbReference>
<dbReference type="EMBL" id="NULI01000268">
    <property type="protein sequence ID" value="PGS64124.1"/>
    <property type="molecule type" value="Genomic_DNA"/>
</dbReference>
<evidence type="ECO:0000313" key="16">
    <source>
        <dbReference type="EMBL" id="MBK1607840.1"/>
    </source>
</evidence>
<evidence type="ECO:0000313" key="84">
    <source>
        <dbReference type="Proteomes" id="UP000224413"/>
    </source>
</evidence>
<evidence type="ECO:0000313" key="58">
    <source>
        <dbReference type="Proteomes" id="UP000075476"/>
    </source>
</evidence>
<dbReference type="eggNOG" id="COG0333">
    <property type="taxonomic scope" value="Bacteria"/>
</dbReference>
<dbReference type="GO" id="GO:0015934">
    <property type="term" value="C:large ribosomal subunit"/>
    <property type="evidence" value="ECO:0007669"/>
    <property type="project" value="InterPro"/>
</dbReference>
<dbReference type="EMBL" id="QSMZ01000007">
    <property type="protein sequence ID" value="KAA6469677.1"/>
    <property type="molecule type" value="Genomic_DNA"/>
</dbReference>
<evidence type="ECO:0000313" key="85">
    <source>
        <dbReference type="Proteomes" id="UP000225135"/>
    </source>
</evidence>
<dbReference type="Proteomes" id="UP000613452">
    <property type="component" value="Unassembled WGS sequence"/>
</dbReference>
<dbReference type="Proteomes" id="UP000219922">
    <property type="component" value="Unassembled WGS sequence"/>
</dbReference>
<dbReference type="EMBL" id="NUMG01000004">
    <property type="protein sequence ID" value="PGU05508.1"/>
    <property type="molecule type" value="Genomic_DNA"/>
</dbReference>
<evidence type="ECO:0000313" key="33">
    <source>
        <dbReference type="EMBL" id="PFE19796.1"/>
    </source>
</evidence>
<dbReference type="EMBL" id="LCYI01000050">
    <property type="protein sequence ID" value="KLA25156.1"/>
    <property type="molecule type" value="Genomic_DNA"/>
</dbReference>
<evidence type="ECO:0000313" key="62">
    <source>
        <dbReference type="Proteomes" id="UP000184161"/>
    </source>
</evidence>
<dbReference type="GO" id="GO:0003735">
    <property type="term" value="F:structural constituent of ribosome"/>
    <property type="evidence" value="ECO:0007669"/>
    <property type="project" value="InterPro"/>
</dbReference>
<dbReference type="Proteomes" id="UP000309400">
    <property type="component" value="Unassembled WGS sequence"/>
</dbReference>
<evidence type="ECO:0000313" key="19">
    <source>
        <dbReference type="EMBL" id="MDN4875337.1"/>
    </source>
</evidence>
<dbReference type="GeneID" id="99620184"/>
<evidence type="ECO:0000313" key="18">
    <source>
        <dbReference type="EMBL" id="MCQ6283628.1"/>
    </source>
</evidence>
<dbReference type="Proteomes" id="UP000224413">
    <property type="component" value="Unassembled WGS sequence"/>
</dbReference>
<dbReference type="OMA" id="PHRVCPH"/>
<evidence type="ECO:0000313" key="79">
    <source>
        <dbReference type="Proteomes" id="UP000223777"/>
    </source>
</evidence>
<evidence type="ECO:0000256" key="2">
    <source>
        <dbReference type="ARBA" id="ARBA00022980"/>
    </source>
</evidence>
<reference evidence="20 62" key="5">
    <citation type="submission" date="2016-10" db="EMBL/GenBank/DDBJ databases">
        <title>Draft Genome Sequence of one Bacillus cereus strain isolated from pooled breast milk.</title>
        <authorList>
            <person name="Woudstra C."/>
            <person name="Chamoin A."/>
            <person name="Gentil S."/>
            <person name="Rambeloson T."/>
            <person name="Delannoye S."/>
            <person name="Heinnekine J.A."/>
            <person name="Herbin S."/>
            <person name="Fach P."/>
        </authorList>
    </citation>
    <scope>NUCLEOTIDE SEQUENCE [LARGE SCALE GENOMIC DNA]</scope>
    <source>
        <strain evidence="20 62">16SBCL1279</strain>
    </source>
</reference>
<dbReference type="Proteomes" id="UP000035214">
    <property type="component" value="Unassembled WGS sequence"/>
</dbReference>
<dbReference type="EMBL" id="WBPB01000076">
    <property type="protein sequence ID" value="KAB2490101.1"/>
    <property type="molecule type" value="Genomic_DNA"/>
</dbReference>
<dbReference type="Proteomes" id="UP000220210">
    <property type="component" value="Unassembled WGS sequence"/>
</dbReference>
<dbReference type="SMR" id="A0A063CGH4"/>
<evidence type="ECO:0000313" key="66">
    <source>
        <dbReference type="Proteomes" id="UP000191124"/>
    </source>
</evidence>
<reference evidence="19" key="21">
    <citation type="submission" date="2023-07" db="EMBL/GenBank/DDBJ databases">
        <title>Complete genome sequence of Bacillus cereus SRCM126073 isolated from soil.</title>
        <authorList>
            <person name="Yang H.-G."/>
            <person name="Ryu M.-S."/>
            <person name="Ha G.-S."/>
            <person name="Yang H.-J."/>
            <person name="Jeong D.-Y."/>
        </authorList>
    </citation>
    <scope>NUCLEOTIDE SEQUENCE</scope>
    <source>
        <strain evidence="19">SRCM126073</strain>
    </source>
</reference>
<dbReference type="InterPro" id="IPR044957">
    <property type="entry name" value="Ribosomal_bL32_bact"/>
</dbReference>
<dbReference type="EMBL" id="NVAP01000048">
    <property type="protein sequence ID" value="PFQ42903.1"/>
    <property type="molecule type" value="Genomic_DNA"/>
</dbReference>
<evidence type="ECO:0000313" key="78">
    <source>
        <dbReference type="Proteomes" id="UP000222054"/>
    </source>
</evidence>
<evidence type="ECO:0000313" key="7">
    <source>
        <dbReference type="EMBL" id="KAB2398935.1"/>
    </source>
</evidence>
<evidence type="ECO:0000313" key="45">
    <source>
        <dbReference type="EMBL" id="PGQ09980.1"/>
    </source>
</evidence>
<reference evidence="58 59" key="4">
    <citation type="submission" date="2015-12" db="EMBL/GenBank/DDBJ databases">
        <title>Bacillus cereus Group isolate.</title>
        <authorList>
            <person name="Kovac J."/>
        </authorList>
    </citation>
    <scope>NUCLEOTIDE SEQUENCE [LARGE SCALE GENOMIC DNA]</scope>
    <source>
        <strain evidence="13 58">FSL K6-0073</strain>
        <strain evidence="12 59">FSL W8-0275</strain>
    </source>
</reference>
<reference evidence="51 97" key="10">
    <citation type="submission" date="2018-03" db="EMBL/GenBank/DDBJ databases">
        <title>The complete genome of bacterial strain SGAir0260.</title>
        <authorList>
            <person name="Schuster S.C."/>
        </authorList>
    </citation>
    <scope>NUCLEOTIDE SEQUENCE [LARGE SCALE GENOMIC DNA]</scope>
    <source>
        <strain evidence="51 97">SGAir0260</strain>
    </source>
</reference>
<dbReference type="Proteomes" id="UP000219869">
    <property type="component" value="Unassembled WGS sequence"/>
</dbReference>
<evidence type="ECO:0000313" key="93">
    <source>
        <dbReference type="Proteomes" id="UP000309400"/>
    </source>
</evidence>
<dbReference type="EMBL" id="CP109872">
    <property type="protein sequence ID" value="UYW69713.1"/>
    <property type="molecule type" value="Genomic_DNA"/>
</dbReference>
<dbReference type="Proteomes" id="UP000663613">
    <property type="component" value="Chromosome"/>
</dbReference>
<dbReference type="EMBL" id="MUAL01000005">
    <property type="protein sequence ID" value="OOR30615.1"/>
    <property type="molecule type" value="Genomic_DNA"/>
</dbReference>
<evidence type="ECO:0000313" key="96">
    <source>
        <dbReference type="Proteomes" id="UP000461739"/>
    </source>
</evidence>
<evidence type="ECO:0000313" key="28">
    <source>
        <dbReference type="EMBL" id="PEQ89081.1"/>
    </source>
</evidence>
<evidence type="ECO:0000313" key="82">
    <source>
        <dbReference type="Proteomes" id="UP000224203"/>
    </source>
</evidence>
<evidence type="ECO:0000313" key="14">
    <source>
        <dbReference type="EMBL" id="KZD41756.1"/>
    </source>
</evidence>
<evidence type="ECO:0000313" key="31">
    <source>
        <dbReference type="EMBL" id="PFC71583.1"/>
    </source>
</evidence>
<dbReference type="Proteomes" id="UP000224076">
    <property type="component" value="Unassembled WGS sequence"/>
</dbReference>
<evidence type="ECO:0000313" key="34">
    <source>
        <dbReference type="EMBL" id="PFF47453.1"/>
    </source>
</evidence>
<evidence type="ECO:0000313" key="51">
    <source>
        <dbReference type="EMBL" id="QHV45171.1"/>
    </source>
</evidence>
<evidence type="ECO:0000313" key="91">
    <source>
        <dbReference type="Proteomes" id="UP000242656"/>
    </source>
</evidence>
<reference evidence="16 100" key="17">
    <citation type="submission" date="2020-12" db="EMBL/GenBank/DDBJ databases">
        <title>Genome assembly for a thermostable protease producing Bacillus cereus MAKP1 strain isolated from chicken gut.</title>
        <authorList>
            <person name="Malaviya A."/>
        </authorList>
    </citation>
    <scope>NUCLEOTIDE SEQUENCE [LARGE SCALE GENOMIC DNA]</scope>
    <source>
        <strain evidence="16 100">MAKP1</strain>
    </source>
</reference>
<reference evidence="50 94" key="12">
    <citation type="journal article" date="2019" name="Ecotoxicol. Environ. Saf.">
        <title>Microbial characterization of heavy metal resistant bacterial strains isolated from an electroplating wastewater treatment plant.</title>
        <authorList>
            <person name="Cai X."/>
            <person name="Zheng X."/>
            <person name="Zhang D."/>
            <person name="Iqbal W."/>
            <person name="Liu C."/>
            <person name="Yang B."/>
            <person name="Zhao X."/>
            <person name="Lu X."/>
            <person name="Mao Y."/>
        </authorList>
    </citation>
    <scope>NUCLEOTIDE SEQUENCE [LARGE SCALE GENOMIC DNA]</scope>
    <source>
        <strain evidence="50 94">Co1-1</strain>
    </source>
</reference>
<evidence type="ECO:0000313" key="86">
    <source>
        <dbReference type="Proteomes" id="UP000225182"/>
    </source>
</evidence>
<evidence type="ECO:0000313" key="30">
    <source>
        <dbReference type="EMBL" id="PEW04467.1"/>
    </source>
</evidence>
<dbReference type="EMBL" id="CP028009">
    <property type="protein sequence ID" value="QHV45171.1"/>
    <property type="molecule type" value="Genomic_DNA"/>
</dbReference>
<dbReference type="Proteomes" id="UP000464780">
    <property type="component" value="Chromosome"/>
</dbReference>
<dbReference type="Pfam" id="PF01783">
    <property type="entry name" value="Ribosomal_L32p"/>
    <property type="match status" value="1"/>
</dbReference>
<dbReference type="InterPro" id="IPR002677">
    <property type="entry name" value="Ribosomal_bL32"/>
</dbReference>
<reference evidence="96 98" key="15">
    <citation type="submission" date="2019-10" db="EMBL/GenBank/DDBJ databases">
        <title>Bacillus from the desert of Cuatro Cinegas, Coahuila.</title>
        <authorList>
            <person name="Olmedo-Alvarez G."/>
            <person name="Saldana S."/>
            <person name="Barcelo D."/>
        </authorList>
    </citation>
    <scope>NUCLEOTIDE SEQUENCE [LARGE SCALE GENOMIC DNA]</scope>
    <source>
        <strain evidence="9 99">CH101a_3T</strain>
        <strain evidence="8 96">CH316_11T</strain>
        <strain evidence="7 98">CH417_13T</strain>
    </source>
</reference>
<evidence type="ECO:0000256" key="3">
    <source>
        <dbReference type="ARBA" id="ARBA00023274"/>
    </source>
</evidence>
<evidence type="ECO:0000313" key="26">
    <source>
        <dbReference type="EMBL" id="PEC21183.1"/>
    </source>
</evidence>
<evidence type="ECO:0000313" key="87">
    <source>
        <dbReference type="Proteomes" id="UP000225766"/>
    </source>
</evidence>
<evidence type="ECO:0000313" key="22">
    <source>
        <dbReference type="EMBL" id="OOR14216.1"/>
    </source>
</evidence>
<evidence type="ECO:0000313" key="88">
    <source>
        <dbReference type="Proteomes" id="UP000225872"/>
    </source>
</evidence>
<evidence type="ECO:0000313" key="13">
    <source>
        <dbReference type="EMBL" id="KXY38549.1"/>
    </source>
</evidence>
<evidence type="ECO:0000313" key="42">
    <source>
        <dbReference type="EMBL" id="PGM90149.1"/>
    </source>
</evidence>
<dbReference type="InterPro" id="IPR011332">
    <property type="entry name" value="Ribosomal_zn-bd"/>
</dbReference>
<keyword evidence="3 5" id="KW-0687">Ribonucleoprotein</keyword>
<dbReference type="EMBL" id="LOMO01000112">
    <property type="protein sequence ID" value="KXY38549.1"/>
    <property type="molecule type" value="Genomic_DNA"/>
</dbReference>
<dbReference type="Proteomes" id="UP000477920">
    <property type="component" value="Unassembled WGS sequence"/>
</dbReference>
<evidence type="ECO:0000313" key="68">
    <source>
        <dbReference type="Proteomes" id="UP000219869"/>
    </source>
</evidence>
<dbReference type="Proteomes" id="UP000225872">
    <property type="component" value="Unassembled WGS sequence"/>
</dbReference>
<evidence type="ECO:0000313" key="53">
    <source>
        <dbReference type="EMBL" id="RWQ76005.1"/>
    </source>
</evidence>
<evidence type="ECO:0000313" key="11">
    <source>
        <dbReference type="EMBL" id="KMP13837.1"/>
    </source>
</evidence>
<evidence type="ECO:0000313" key="65">
    <source>
        <dbReference type="Proteomes" id="UP000190906"/>
    </source>
</evidence>
<reference evidence="52 101" key="18">
    <citation type="submission" date="2021-02" db="EMBL/GenBank/DDBJ databases">
        <title>Bacillus cereus VKM B-370.</title>
        <authorList>
            <person name="Kazantseva O.A."/>
            <person name="Piligrimova E.G."/>
            <person name="Buzikov R.M."/>
            <person name="Shadrin A.M."/>
        </authorList>
    </citation>
    <scope>NUCLEOTIDE SEQUENCE [LARGE SCALE GENOMIC DNA]</scope>
    <source>
        <strain evidence="52 101">VKM B-370</strain>
    </source>
</reference>
<dbReference type="EMBL" id="NVDQ01000031">
    <property type="protein sequence ID" value="PFV04423.1"/>
    <property type="molecule type" value="Genomic_DNA"/>
</dbReference>
<dbReference type="Proteomes" id="UP000223777">
    <property type="component" value="Unassembled WGS sequence"/>
</dbReference>
<dbReference type="EMBL" id="NVDG01000009">
    <property type="protein sequence ID" value="PFU46329.1"/>
    <property type="molecule type" value="Genomic_DNA"/>
</dbReference>
<dbReference type="NCBIfam" id="TIGR01031">
    <property type="entry name" value="rpmF_bact"/>
    <property type="match status" value="1"/>
</dbReference>
<evidence type="ECO:0000313" key="47">
    <source>
        <dbReference type="EMBL" id="PGT06975.1"/>
    </source>
</evidence>
<dbReference type="EMBL" id="NUAN01000024">
    <property type="protein sequence ID" value="PEO01824.1"/>
    <property type="molecule type" value="Genomic_DNA"/>
</dbReference>
<evidence type="ECO:0000313" key="12">
    <source>
        <dbReference type="EMBL" id="KXX90897.1"/>
    </source>
</evidence>